<dbReference type="OrthoDB" id="3556601at2759"/>
<comment type="caution">
    <text evidence="2">The sequence shown here is derived from an EMBL/GenBank/DDBJ whole genome shotgun (WGS) entry which is preliminary data.</text>
</comment>
<feature type="compositionally biased region" description="Polar residues" evidence="1">
    <location>
        <begin position="390"/>
        <end position="411"/>
    </location>
</feature>
<dbReference type="AlphaFoldDB" id="A0A8H7T6X4"/>
<name>A0A8H7T6X4_9HELO</name>
<feature type="region of interest" description="Disordered" evidence="1">
    <location>
        <begin position="1"/>
        <end position="40"/>
    </location>
</feature>
<evidence type="ECO:0000313" key="2">
    <source>
        <dbReference type="EMBL" id="KAG4414262.1"/>
    </source>
</evidence>
<dbReference type="Proteomes" id="UP000664132">
    <property type="component" value="Unassembled WGS sequence"/>
</dbReference>
<keyword evidence="3" id="KW-1185">Reference proteome</keyword>
<evidence type="ECO:0000313" key="3">
    <source>
        <dbReference type="Proteomes" id="UP000664132"/>
    </source>
</evidence>
<proteinExistence type="predicted"/>
<feature type="compositionally biased region" description="Polar residues" evidence="1">
    <location>
        <begin position="305"/>
        <end position="318"/>
    </location>
</feature>
<protein>
    <submittedName>
        <fullName evidence="2">Uncharacterized protein</fullName>
    </submittedName>
</protein>
<gene>
    <name evidence="2" type="ORF">IFR04_012600</name>
</gene>
<evidence type="ECO:0000256" key="1">
    <source>
        <dbReference type="SAM" id="MobiDB-lite"/>
    </source>
</evidence>
<feature type="region of interest" description="Disordered" evidence="1">
    <location>
        <begin position="123"/>
        <end position="208"/>
    </location>
</feature>
<reference evidence="2" key="1">
    <citation type="submission" date="2021-02" db="EMBL/GenBank/DDBJ databases">
        <title>Genome sequence Cadophora malorum strain M34.</title>
        <authorList>
            <person name="Stefanovic E."/>
            <person name="Vu D."/>
            <person name="Scully C."/>
            <person name="Dijksterhuis J."/>
            <person name="Roader J."/>
            <person name="Houbraken J."/>
        </authorList>
    </citation>
    <scope>NUCLEOTIDE SEQUENCE</scope>
    <source>
        <strain evidence="2">M34</strain>
    </source>
</reference>
<organism evidence="2 3">
    <name type="scientific">Cadophora malorum</name>
    <dbReference type="NCBI Taxonomy" id="108018"/>
    <lineage>
        <taxon>Eukaryota</taxon>
        <taxon>Fungi</taxon>
        <taxon>Dikarya</taxon>
        <taxon>Ascomycota</taxon>
        <taxon>Pezizomycotina</taxon>
        <taxon>Leotiomycetes</taxon>
        <taxon>Helotiales</taxon>
        <taxon>Ploettnerulaceae</taxon>
        <taxon>Cadophora</taxon>
    </lineage>
</organism>
<feature type="region of interest" description="Disordered" evidence="1">
    <location>
        <begin position="301"/>
        <end position="332"/>
    </location>
</feature>
<feature type="compositionally biased region" description="Basic and acidic residues" evidence="1">
    <location>
        <begin position="175"/>
        <end position="184"/>
    </location>
</feature>
<sequence length="542" mass="59204">MSPTTLLAKSENIKRRFTRKPRKGASDNKPLPPLPSIPEVSSAIVREERGWNVGSGKPLPSLPSPVETVTSPGWYTANSPMLSTASIPDTLRVATTANVTTHPPPTVVSVPKPKVSPLLALKTDLPQEPTGAPPRLIRTSVQPVRPPPARPSGSAPQPRTRTARKVPPTPRRLKSRDTSTRLRDAFNGTEASHIPAVPPPTIERKPLPSSAFPAYMSLPSQVEELAKDRAREAGEAWQRTKAQWSQRKSPIPEDELFLNTSTKVELVDRGELPSSLKPPGPSRAQDLMRISTMFNRLAVTEDENSLQGGSPASKSYTAYSPAASEQRGSTKENPLMSYAAHQARRNTAVEFNGRTHPAASTYTTNNAFKITSQVQPHYVPEDFMDPAPSRTRTTTPENSLSELPTGYNMTSKSCHKPSVEFVSANSNRNASSVINKGKGTSILELSKNFNVAEQPYDGTLIELEANERPAPRVQTQDYNMSARVSTVVLYDQYELPQSVPSAIHELADTSIDNMPARELPDLKRLSAMSFDGTVLETVMQNS</sequence>
<dbReference type="EMBL" id="JAFJYH010000273">
    <property type="protein sequence ID" value="KAG4414262.1"/>
    <property type="molecule type" value="Genomic_DNA"/>
</dbReference>
<accession>A0A8H7T6X4</accession>
<feature type="region of interest" description="Disordered" evidence="1">
    <location>
        <begin position="388"/>
        <end position="411"/>
    </location>
</feature>